<dbReference type="EMBL" id="RIAR02000001">
    <property type="protein sequence ID" value="NSL86130.1"/>
    <property type="molecule type" value="Genomic_DNA"/>
</dbReference>
<evidence type="ECO:0000313" key="2">
    <source>
        <dbReference type="Proteomes" id="UP000281028"/>
    </source>
</evidence>
<comment type="caution">
    <text evidence="1">The sequence shown here is derived from an EMBL/GenBank/DDBJ whole genome shotgun (WGS) entry which is preliminary data.</text>
</comment>
<reference evidence="1" key="1">
    <citation type="submission" date="2020-05" db="EMBL/GenBank/DDBJ databases">
        <title>Chitinophaga laudate sp. nov., isolated from a tropical peat swamp.</title>
        <authorList>
            <person name="Goh C.B.S."/>
            <person name="Lee M.S."/>
            <person name="Parimannan S."/>
            <person name="Pasbakhsh P."/>
            <person name="Yule C.M."/>
            <person name="Rajandas H."/>
            <person name="Loke S."/>
            <person name="Croft L."/>
            <person name="Tan J.B.L."/>
        </authorList>
    </citation>
    <scope>NUCLEOTIDE SEQUENCE</scope>
    <source>
        <strain evidence="1">Mgbs1</strain>
    </source>
</reference>
<accession>A0A3S1D0I9</accession>
<keyword evidence="2" id="KW-1185">Reference proteome</keyword>
<organism evidence="1 2">
    <name type="scientific">Chitinophaga solisilvae</name>
    <dbReference type="NCBI Taxonomy" id="1233460"/>
    <lineage>
        <taxon>Bacteria</taxon>
        <taxon>Pseudomonadati</taxon>
        <taxon>Bacteroidota</taxon>
        <taxon>Chitinophagia</taxon>
        <taxon>Chitinophagales</taxon>
        <taxon>Chitinophagaceae</taxon>
        <taxon>Chitinophaga</taxon>
    </lineage>
</organism>
<sequence>MSLSPQQYYLKYIHKETGYRATWDPGKELRIGDVGKLQPDGSFSVHTSLEKEGIKAEVRGDLSAADMDYTSGSKVSIDVKLKGSVPAAGSVFSQVDAGFDIGFSSDKAIVFKASGFKTLQIVNLAAITDAILDKYKNGTWKKDWHVITNLVQADAATIIISTSSSGRLELKANADIGAGAGLKITDANLGLTTVSEKGSNIKFIAQQGLTPLYNIMGIHEPWFNWFGEPTLEVKEEQDKAPALRRYDFNEKAELPEGE</sequence>
<proteinExistence type="predicted"/>
<gene>
    <name evidence="1" type="ORF">ECE50_004755</name>
</gene>
<dbReference type="AlphaFoldDB" id="A0A3S1D0I9"/>
<dbReference type="Proteomes" id="UP000281028">
    <property type="component" value="Unassembled WGS sequence"/>
</dbReference>
<name>A0A3S1D0I9_9BACT</name>
<evidence type="ECO:0000313" key="1">
    <source>
        <dbReference type="EMBL" id="NSL86130.1"/>
    </source>
</evidence>
<protein>
    <submittedName>
        <fullName evidence="1">Uncharacterized protein</fullName>
    </submittedName>
</protein>
<dbReference type="OrthoDB" id="677487at2"/>